<dbReference type="AlphaFoldDB" id="A0A1H8AXJ4"/>
<proteinExistence type="predicted"/>
<dbReference type="EMBL" id="FOAP01000022">
    <property type="protein sequence ID" value="SEM74508.1"/>
    <property type="molecule type" value="Genomic_DNA"/>
</dbReference>
<accession>A0A1H8AXJ4</accession>
<name>A0A1H8AXJ4_STIAU</name>
<dbReference type="Proteomes" id="UP000182719">
    <property type="component" value="Unassembled WGS sequence"/>
</dbReference>
<sequence length="202" mass="22783">MTAQRTLRVLDEATQAAIEEELVRCADEARSTVLLKHRASFKAQAPSEAECKQWVKDATGRRVTQAMLLGTEMHHAARRCIDEKLQKLRPGGFSLEPRYAYTLDTGTKRWISPKEEQALEHSGNGGELSGTLKPDVVLHSGNPLEVKATYDFKFPCVNTDEAPRWSRYPDGHPYEDFTQGQMYEKALGVRPARVVPRLGIFR</sequence>
<organism evidence="1 2">
    <name type="scientific">Stigmatella aurantiaca</name>
    <dbReference type="NCBI Taxonomy" id="41"/>
    <lineage>
        <taxon>Bacteria</taxon>
        <taxon>Pseudomonadati</taxon>
        <taxon>Myxococcota</taxon>
        <taxon>Myxococcia</taxon>
        <taxon>Myxococcales</taxon>
        <taxon>Cystobacterineae</taxon>
        <taxon>Archangiaceae</taxon>
        <taxon>Stigmatella</taxon>
    </lineage>
</organism>
<reference evidence="2" key="1">
    <citation type="submission" date="2016-10" db="EMBL/GenBank/DDBJ databases">
        <authorList>
            <person name="Varghese N."/>
            <person name="Submissions S."/>
        </authorList>
    </citation>
    <scope>NUCLEOTIDE SEQUENCE [LARGE SCALE GENOMIC DNA]</scope>
    <source>
        <strain evidence="2">DSM 17044</strain>
    </source>
</reference>
<gene>
    <name evidence="1" type="ORF">SAMN05444354_12263</name>
</gene>
<evidence type="ECO:0000313" key="2">
    <source>
        <dbReference type="Proteomes" id="UP000182719"/>
    </source>
</evidence>
<evidence type="ECO:0000313" key="1">
    <source>
        <dbReference type="EMBL" id="SEM74508.1"/>
    </source>
</evidence>
<protein>
    <submittedName>
        <fullName evidence="1">Uncharacterized protein</fullName>
    </submittedName>
</protein>
<keyword evidence="2" id="KW-1185">Reference proteome</keyword>